<keyword evidence="2" id="KW-0812">Transmembrane</keyword>
<accession>A0A8W7P1U8</accession>
<keyword evidence="2" id="KW-0472">Membrane</keyword>
<name>A0A8W7P1U8_ANOCL</name>
<sequence>MIALMVPLMAQTMVPTRPLLTMQFSTGLASSFIFIIGILRKDFRAGFHLLRVSLPEFCPYHWRFIAMRQGKAQAADFSRPEQPNPPPEGTHRNRKRFARTQV</sequence>
<organism evidence="3">
    <name type="scientific">Anopheles coluzzii</name>
    <name type="common">African malaria mosquito</name>
    <dbReference type="NCBI Taxonomy" id="1518534"/>
    <lineage>
        <taxon>Eukaryota</taxon>
        <taxon>Metazoa</taxon>
        <taxon>Ecdysozoa</taxon>
        <taxon>Arthropoda</taxon>
        <taxon>Hexapoda</taxon>
        <taxon>Insecta</taxon>
        <taxon>Pterygota</taxon>
        <taxon>Neoptera</taxon>
        <taxon>Endopterygota</taxon>
        <taxon>Diptera</taxon>
        <taxon>Nematocera</taxon>
        <taxon>Culicoidea</taxon>
        <taxon>Culicidae</taxon>
        <taxon>Anophelinae</taxon>
        <taxon>Anopheles</taxon>
    </lineage>
</organism>
<proteinExistence type="predicted"/>
<evidence type="ECO:0000256" key="1">
    <source>
        <dbReference type="SAM" id="MobiDB-lite"/>
    </source>
</evidence>
<reference evidence="3" key="1">
    <citation type="submission" date="2022-08" db="UniProtKB">
        <authorList>
            <consortium name="EnsemblMetazoa"/>
        </authorList>
    </citation>
    <scope>IDENTIFICATION</scope>
</reference>
<protein>
    <submittedName>
        <fullName evidence="3">Uncharacterized protein</fullName>
    </submittedName>
</protein>
<feature type="region of interest" description="Disordered" evidence="1">
    <location>
        <begin position="73"/>
        <end position="102"/>
    </location>
</feature>
<dbReference type="Proteomes" id="UP000075882">
    <property type="component" value="Unassembled WGS sequence"/>
</dbReference>
<keyword evidence="2" id="KW-1133">Transmembrane helix</keyword>
<feature type="transmembrane region" description="Helical" evidence="2">
    <location>
        <begin position="20"/>
        <end position="39"/>
    </location>
</feature>
<evidence type="ECO:0000313" key="3">
    <source>
        <dbReference type="EnsemblMetazoa" id="ACOM023508-PA.1"/>
    </source>
</evidence>
<dbReference type="AlphaFoldDB" id="A0A8W7P1U8"/>
<evidence type="ECO:0000256" key="2">
    <source>
        <dbReference type="SAM" id="Phobius"/>
    </source>
</evidence>
<dbReference type="EnsemblMetazoa" id="ACOM023508-RA">
    <property type="protein sequence ID" value="ACOM023508-PA.1"/>
    <property type="gene ID" value="ACOM023508"/>
</dbReference>
<feature type="compositionally biased region" description="Basic residues" evidence="1">
    <location>
        <begin position="92"/>
        <end position="102"/>
    </location>
</feature>